<dbReference type="InterPro" id="IPR027417">
    <property type="entry name" value="P-loop_NTPase"/>
</dbReference>
<dbReference type="CDD" id="cd18547">
    <property type="entry name" value="ABC_6TM_Tm288_like"/>
    <property type="match status" value="1"/>
</dbReference>
<proteinExistence type="predicted"/>
<sequence>MKDLKGAAKFYAHYLSPFKWIMAVVILLTIVATYLQVNAPIYMGQAITNLTNYLQEWMNPATRAGANLNAFHSALLMMVLFYVGYAISMFASTLLISQVSGRGAGNMRTGLFGKMQKMRINYFDSHSDGDMLSLYTSDLDNIFNAMNQALFEIFSSVALFIGMIWIMFTRDATLAWVTIASTPVAIILAAVVILKAQKNVNAQQDAVGKLNGYVNEQIAGQKVIITNGLQKDSIAKFTNYNDNEVRPKSFQGQFWSSVLYPLMNGFALLNTALVTFVGSWLVLSGNMSVASGLGLVVVFVQYASQYYQPIITMTSLYNMIQLAITGARRINEVLEQPDEVRPQNGKTFNGVNDNVKIDDVHFSYVEGKEVLHGITIEAKRGEMVALVGPTGSGKTTVMNLMNRFYDVDSGAITIDGVDIREMDLENLRQNVGIVLQDPQLFSGTIADNIKFGKPDATHEEVVDAAKQANIHDFIEGLENGYETKISDDNSVFSAGQKQLISIARTIITNPKILILDEATSNVDTVTEAKIQAAMDNVIEGRTSFVIAHRLKTILNAHKISVLRNGNIIELGSHEELLKENGFYSELYHNQMVFE</sequence>
<reference evidence="11 12" key="1">
    <citation type="journal article" date="2015" name="Genome Announc.">
        <title>Expanding the biotechnology potential of lactobacilli through comparative genomics of 213 strains and associated genera.</title>
        <authorList>
            <person name="Sun Z."/>
            <person name="Harris H.M."/>
            <person name="McCann A."/>
            <person name="Guo C."/>
            <person name="Argimon S."/>
            <person name="Zhang W."/>
            <person name="Yang X."/>
            <person name="Jeffery I.B."/>
            <person name="Cooney J.C."/>
            <person name="Kagawa T.F."/>
            <person name="Liu W."/>
            <person name="Song Y."/>
            <person name="Salvetti E."/>
            <person name="Wrobel A."/>
            <person name="Rasinkangas P."/>
            <person name="Parkhill J."/>
            <person name="Rea M.C."/>
            <person name="O'Sullivan O."/>
            <person name="Ritari J."/>
            <person name="Douillard F.P."/>
            <person name="Paul Ross R."/>
            <person name="Yang R."/>
            <person name="Briner A.E."/>
            <person name="Felis G.E."/>
            <person name="de Vos W.M."/>
            <person name="Barrangou R."/>
            <person name="Klaenhammer T.R."/>
            <person name="Caufield P.W."/>
            <person name="Cui Y."/>
            <person name="Zhang H."/>
            <person name="O'Toole P.W."/>
        </authorList>
    </citation>
    <scope>NUCLEOTIDE SEQUENCE [LARGE SCALE GENOMIC DNA]</scope>
    <source>
        <strain evidence="11 12">DSM 23037</strain>
    </source>
</reference>
<feature type="transmembrane region" description="Helical" evidence="8">
    <location>
        <begin position="149"/>
        <end position="168"/>
    </location>
</feature>
<evidence type="ECO:0000256" key="4">
    <source>
        <dbReference type="ARBA" id="ARBA00022741"/>
    </source>
</evidence>
<dbReference type="PROSITE" id="PS50893">
    <property type="entry name" value="ABC_TRANSPORTER_2"/>
    <property type="match status" value="1"/>
</dbReference>
<dbReference type="GO" id="GO:0005886">
    <property type="term" value="C:plasma membrane"/>
    <property type="evidence" value="ECO:0007669"/>
    <property type="project" value="UniProtKB-SubCell"/>
</dbReference>
<dbReference type="SUPFAM" id="SSF52540">
    <property type="entry name" value="P-loop containing nucleoside triphosphate hydrolases"/>
    <property type="match status" value="1"/>
</dbReference>
<protein>
    <submittedName>
        <fullName evidence="11">ABC-type multidrug transport system, ATPase and permease component</fullName>
    </submittedName>
</protein>
<evidence type="ECO:0000256" key="5">
    <source>
        <dbReference type="ARBA" id="ARBA00022840"/>
    </source>
</evidence>
<dbReference type="Pfam" id="PF00664">
    <property type="entry name" value="ABC_membrane"/>
    <property type="match status" value="1"/>
</dbReference>
<keyword evidence="5" id="KW-0067">ATP-binding</keyword>
<dbReference type="PANTHER" id="PTHR43394">
    <property type="entry name" value="ATP-DEPENDENT PERMEASE MDL1, MITOCHONDRIAL"/>
    <property type="match status" value="1"/>
</dbReference>
<dbReference type="InterPro" id="IPR017871">
    <property type="entry name" value="ABC_transporter-like_CS"/>
</dbReference>
<keyword evidence="12" id="KW-1185">Reference proteome</keyword>
<gene>
    <name evidence="11" type="ORF">FC86_GL000026</name>
</gene>
<evidence type="ECO:0000256" key="8">
    <source>
        <dbReference type="SAM" id="Phobius"/>
    </source>
</evidence>
<dbReference type="Pfam" id="PF00005">
    <property type="entry name" value="ABC_tran"/>
    <property type="match status" value="1"/>
</dbReference>
<dbReference type="InterPro" id="IPR036640">
    <property type="entry name" value="ABC1_TM_sf"/>
</dbReference>
<dbReference type="InterPro" id="IPR003439">
    <property type="entry name" value="ABC_transporter-like_ATP-bd"/>
</dbReference>
<evidence type="ECO:0000256" key="3">
    <source>
        <dbReference type="ARBA" id="ARBA00022692"/>
    </source>
</evidence>
<dbReference type="OrthoDB" id="9770415at2"/>
<dbReference type="FunFam" id="3.40.50.300:FF:000287">
    <property type="entry name" value="Multidrug ABC transporter ATP-binding protein"/>
    <property type="match status" value="1"/>
</dbReference>
<feature type="transmembrane region" description="Helical" evidence="8">
    <location>
        <begin position="20"/>
        <end position="37"/>
    </location>
</feature>
<keyword evidence="7 8" id="KW-0472">Membrane</keyword>
<feature type="transmembrane region" description="Helical" evidence="8">
    <location>
        <begin position="174"/>
        <end position="194"/>
    </location>
</feature>
<feature type="domain" description="ABC transporter" evidence="9">
    <location>
        <begin position="355"/>
        <end position="589"/>
    </location>
</feature>
<evidence type="ECO:0000259" key="9">
    <source>
        <dbReference type="PROSITE" id="PS50893"/>
    </source>
</evidence>
<dbReference type="GO" id="GO:0015421">
    <property type="term" value="F:ABC-type oligopeptide transporter activity"/>
    <property type="evidence" value="ECO:0007669"/>
    <property type="project" value="TreeGrafter"/>
</dbReference>
<name>A0A0R2DKA9_9LACO</name>
<dbReference type="PROSITE" id="PS50929">
    <property type="entry name" value="ABC_TM1F"/>
    <property type="match status" value="1"/>
</dbReference>
<dbReference type="InterPro" id="IPR039421">
    <property type="entry name" value="Type_1_exporter"/>
</dbReference>
<dbReference type="PANTHER" id="PTHR43394:SF1">
    <property type="entry name" value="ATP-BINDING CASSETTE SUB-FAMILY B MEMBER 10, MITOCHONDRIAL"/>
    <property type="match status" value="1"/>
</dbReference>
<comment type="caution">
    <text evidence="11">The sequence shown here is derived from an EMBL/GenBank/DDBJ whole genome shotgun (WGS) entry which is preliminary data.</text>
</comment>
<feature type="transmembrane region" description="Helical" evidence="8">
    <location>
        <begin position="289"/>
        <end position="307"/>
    </location>
</feature>
<dbReference type="RefSeq" id="WP_056974217.1">
    <property type="nucleotide sequence ID" value="NZ_AYZL01000008.1"/>
</dbReference>
<dbReference type="PATRIC" id="fig|1423744.4.peg.29"/>
<dbReference type="GO" id="GO:0005524">
    <property type="term" value="F:ATP binding"/>
    <property type="evidence" value="ECO:0007669"/>
    <property type="project" value="UniProtKB-KW"/>
</dbReference>
<evidence type="ECO:0000256" key="2">
    <source>
        <dbReference type="ARBA" id="ARBA00022448"/>
    </source>
</evidence>
<dbReference type="Proteomes" id="UP000051378">
    <property type="component" value="Unassembled WGS sequence"/>
</dbReference>
<accession>A0A0R2DKA9</accession>
<dbReference type="GO" id="GO:0016887">
    <property type="term" value="F:ATP hydrolysis activity"/>
    <property type="evidence" value="ECO:0007669"/>
    <property type="project" value="InterPro"/>
</dbReference>
<dbReference type="STRING" id="1423744.FC86_GL000026"/>
<keyword evidence="6 8" id="KW-1133">Transmembrane helix</keyword>
<evidence type="ECO:0000313" key="11">
    <source>
        <dbReference type="EMBL" id="KRN04578.1"/>
    </source>
</evidence>
<evidence type="ECO:0000259" key="10">
    <source>
        <dbReference type="PROSITE" id="PS50929"/>
    </source>
</evidence>
<dbReference type="Gene3D" id="1.20.1560.10">
    <property type="entry name" value="ABC transporter type 1, transmembrane domain"/>
    <property type="match status" value="1"/>
</dbReference>
<dbReference type="PROSITE" id="PS00211">
    <property type="entry name" value="ABC_TRANSPORTER_1"/>
    <property type="match status" value="1"/>
</dbReference>
<evidence type="ECO:0000256" key="7">
    <source>
        <dbReference type="ARBA" id="ARBA00023136"/>
    </source>
</evidence>
<organism evidence="11 12">
    <name type="scientific">Holzapfeliella floricola DSM 23037 = JCM 16512</name>
    <dbReference type="NCBI Taxonomy" id="1423744"/>
    <lineage>
        <taxon>Bacteria</taxon>
        <taxon>Bacillati</taxon>
        <taxon>Bacillota</taxon>
        <taxon>Bacilli</taxon>
        <taxon>Lactobacillales</taxon>
        <taxon>Lactobacillaceae</taxon>
        <taxon>Holzapfeliella</taxon>
    </lineage>
</organism>
<comment type="subcellular location">
    <subcellularLocation>
        <location evidence="1">Cell membrane</location>
        <topology evidence="1">Multi-pass membrane protein</topology>
    </subcellularLocation>
</comment>
<feature type="domain" description="ABC transmembrane type-1" evidence="10">
    <location>
        <begin position="23"/>
        <end position="322"/>
    </location>
</feature>
<dbReference type="InterPro" id="IPR011527">
    <property type="entry name" value="ABC1_TM_dom"/>
</dbReference>
<keyword evidence="4" id="KW-0547">Nucleotide-binding</keyword>
<evidence type="ECO:0000256" key="6">
    <source>
        <dbReference type="ARBA" id="ARBA00022989"/>
    </source>
</evidence>
<dbReference type="EMBL" id="AYZL01000008">
    <property type="protein sequence ID" value="KRN04578.1"/>
    <property type="molecule type" value="Genomic_DNA"/>
</dbReference>
<dbReference type="SMART" id="SM00382">
    <property type="entry name" value="AAA"/>
    <property type="match status" value="1"/>
</dbReference>
<dbReference type="InterPro" id="IPR003593">
    <property type="entry name" value="AAA+_ATPase"/>
</dbReference>
<dbReference type="AlphaFoldDB" id="A0A0R2DKA9"/>
<keyword evidence="2" id="KW-0813">Transport</keyword>
<feature type="transmembrane region" description="Helical" evidence="8">
    <location>
        <begin position="258"/>
        <end position="283"/>
    </location>
</feature>
<dbReference type="SUPFAM" id="SSF90123">
    <property type="entry name" value="ABC transporter transmembrane region"/>
    <property type="match status" value="1"/>
</dbReference>
<evidence type="ECO:0000313" key="12">
    <source>
        <dbReference type="Proteomes" id="UP000051378"/>
    </source>
</evidence>
<feature type="transmembrane region" description="Helical" evidence="8">
    <location>
        <begin position="74"/>
        <end position="97"/>
    </location>
</feature>
<dbReference type="Gene3D" id="3.40.50.300">
    <property type="entry name" value="P-loop containing nucleotide triphosphate hydrolases"/>
    <property type="match status" value="1"/>
</dbReference>
<evidence type="ECO:0000256" key="1">
    <source>
        <dbReference type="ARBA" id="ARBA00004651"/>
    </source>
</evidence>
<keyword evidence="3 8" id="KW-0812">Transmembrane</keyword>